<dbReference type="SUPFAM" id="SSF52540">
    <property type="entry name" value="P-loop containing nucleoside triphosphate hydrolases"/>
    <property type="match status" value="1"/>
</dbReference>
<dbReference type="PROSITE" id="PS00678">
    <property type="entry name" value="WD_REPEATS_1"/>
    <property type="match status" value="3"/>
</dbReference>
<dbReference type="Gene3D" id="3.40.50.300">
    <property type="entry name" value="P-loop containing nucleotide triphosphate hydrolases"/>
    <property type="match status" value="1"/>
</dbReference>
<keyword evidence="1 3" id="KW-0853">WD repeat</keyword>
<gene>
    <name evidence="4" type="ORF">NIES2119_15605</name>
</gene>
<reference evidence="4 5" key="1">
    <citation type="submission" date="2016-11" db="EMBL/GenBank/DDBJ databases">
        <title>Draft Genome Sequences of Nine Cyanobacterial Strains from Diverse Habitats.</title>
        <authorList>
            <person name="Zhu T."/>
            <person name="Hou S."/>
            <person name="Lu X."/>
            <person name="Hess W.R."/>
        </authorList>
    </citation>
    <scope>NUCLEOTIDE SEQUENCE [LARGE SCALE GENOMIC DNA]</scope>
    <source>
        <strain evidence="4 5">IAM M-71</strain>
    </source>
</reference>
<dbReference type="SUPFAM" id="SSF50978">
    <property type="entry name" value="WD40 repeat-like"/>
    <property type="match status" value="2"/>
</dbReference>
<dbReference type="InterPro" id="IPR015943">
    <property type="entry name" value="WD40/YVTN_repeat-like_dom_sf"/>
</dbReference>
<feature type="repeat" description="WD" evidence="3">
    <location>
        <begin position="646"/>
        <end position="680"/>
    </location>
</feature>
<dbReference type="STRING" id="454136.NIES2119_15605"/>
<dbReference type="Pfam" id="PF00400">
    <property type="entry name" value="WD40"/>
    <property type="match status" value="14"/>
</dbReference>
<dbReference type="Gene3D" id="2.130.10.10">
    <property type="entry name" value="YVTN repeat-like/Quinoprotein amine dehydrogenase"/>
    <property type="match status" value="3"/>
</dbReference>
<dbReference type="CDD" id="cd00200">
    <property type="entry name" value="WD40"/>
    <property type="match status" value="2"/>
</dbReference>
<dbReference type="InterPro" id="IPR036322">
    <property type="entry name" value="WD40_repeat_dom_sf"/>
</dbReference>
<dbReference type="Pfam" id="PF14516">
    <property type="entry name" value="AAA_35"/>
    <property type="match status" value="1"/>
</dbReference>
<organism evidence="4 5">
    <name type="scientific">[Phormidium ambiguum] IAM M-71</name>
    <dbReference type="NCBI Taxonomy" id="454136"/>
    <lineage>
        <taxon>Bacteria</taxon>
        <taxon>Bacillati</taxon>
        <taxon>Cyanobacteriota</taxon>
        <taxon>Cyanophyceae</taxon>
        <taxon>Oscillatoriophycideae</taxon>
        <taxon>Aerosakkonematales</taxon>
        <taxon>Aerosakkonemataceae</taxon>
        <taxon>Floridanema</taxon>
    </lineage>
</organism>
<sequence>MFGYQIGGSLPANAPTYVRRQADEELFQGLIKGEFCYVFNSRQMGKSSLRVQTAHRLQSAGIRCGIIDITAIGTQEILPEQWYGSIAGLLTKGFQLKVNLSSWWRERSHLSFVNRLSDFIDSVLLPEVSENIVIFIDEIDSVLSLNFSTDDFFALIRYCYNRRAEKSEYRRLTFALFGVATPANLISDTSRTPFNIGNAIELRGFELAEAIPLLAGGVGEIIPYPQSALQSILDWTSGQPFLTQKLCQLAVQNRLEFLVCPSALDSDSLAENIKITNQKVIDRLVKTHIINNWEAQDEPEHLKTIRDRILYNEQRAGRLLGIYQQIIQFVEVATDDSSEQTELLLSGLVVKHQGYLQIKNRIYQEVFNLEWVEKQLRELRPYSQALNSWIAAKQLDNSRLLRGQALQDAQNWARGKSLTDLDYQFLAASAELDRSEMQKILELERVKEVEARLVEERKRLILEQQIAKRQRRFIATLTGALIVAIASTIFAFWQYHQATHSEIQALISSSTAQFASEQRLDALVTAIKAKRRFDSHSDYEPELRSQVQQVLQQAIYGTVEFNRLLGHSSPVLSVDVSPDGQLIATGGGDQTAKLWQSDGKLLHTLQHTVSSVYALRFTPDNQRLVTSSVDGKIYIWNREGQLLKSFSGHNAAIWAIAVSPDSQYIASSSEDGTIRLWNLQGQLLKTLSGHQSSVWGVAFSPDGNLLVSSSMDGTVKVWNLDGKLVRTLEGHKASVWDVKFALLTDKDGIKRPTIISASADKTIKLWQVDGTLLRTLSGHSADVFEVAINSAGDTIASASGDRTIDLWKPNGKLLKTLKGHQSGIRNLAFIPHTQTLVSASDDNTARLWKLTNPFSKVLYGHGSTVWNVRFSPDGQTIVSGSSDGSFKLWTRDGTLLKSFPSGKTAVYSAAFLPGASFGQESHTPIIATANGDSTIKLWQLDGTLLKTITGHYGSVWDISNSPDGQLLASSGDDKTIKLWKLDGTLLRTFTGHRARVYDVDFTPDGKQLVSISSDGTIRIWSLDGRFSKTIEGHRTPIWDLAISPDGRTLATASRDDTIKLWTIDGKLLKIIKGDMRGIMGVNFSPNGQILVAAGSSGAVKLWKIDGTEITTLTGHEGNAWKVRFSPDGKQIASVGDDRTIILWDVTRILKLDELAYACDRVRDYLKTTSEVEEEDRHLCNVK</sequence>
<proteinExistence type="predicted"/>
<dbReference type="PROSITE" id="PS50294">
    <property type="entry name" value="WD_REPEATS_REGION"/>
    <property type="match status" value="12"/>
</dbReference>
<evidence type="ECO:0000256" key="1">
    <source>
        <dbReference type="ARBA" id="ARBA00022574"/>
    </source>
</evidence>
<keyword evidence="2" id="KW-0677">Repeat</keyword>
<evidence type="ECO:0000256" key="2">
    <source>
        <dbReference type="ARBA" id="ARBA00022737"/>
    </source>
</evidence>
<dbReference type="SMART" id="SM00320">
    <property type="entry name" value="WD40"/>
    <property type="match status" value="14"/>
</dbReference>
<dbReference type="AlphaFoldDB" id="A0A1U7IIA6"/>
<evidence type="ECO:0000256" key="3">
    <source>
        <dbReference type="PROSITE-ProRule" id="PRU00221"/>
    </source>
</evidence>
<feature type="repeat" description="WD" evidence="3">
    <location>
        <begin position="605"/>
        <end position="637"/>
    </location>
</feature>
<name>A0A1U7IIA6_9CYAN</name>
<feature type="repeat" description="WD" evidence="3">
    <location>
        <begin position="858"/>
        <end position="889"/>
    </location>
</feature>
<feature type="repeat" description="WD" evidence="3">
    <location>
        <begin position="1112"/>
        <end position="1145"/>
    </location>
</feature>
<dbReference type="OrthoDB" id="434800at2"/>
<accession>A0A1U7IIA6</accession>
<feature type="repeat" description="WD" evidence="3">
    <location>
        <begin position="989"/>
        <end position="1023"/>
    </location>
</feature>
<dbReference type="PRINTS" id="PR00320">
    <property type="entry name" value="GPROTEINBRPT"/>
</dbReference>
<feature type="repeat" description="WD" evidence="3">
    <location>
        <begin position="817"/>
        <end position="852"/>
    </location>
</feature>
<evidence type="ECO:0000313" key="5">
    <source>
        <dbReference type="Proteomes" id="UP000185860"/>
    </source>
</evidence>
<dbReference type="InterPro" id="IPR020472">
    <property type="entry name" value="WD40_PAC1"/>
</dbReference>
<dbReference type="PANTHER" id="PTHR22847:SF637">
    <property type="entry name" value="WD REPEAT DOMAIN 5B"/>
    <property type="match status" value="1"/>
</dbReference>
<dbReference type="EMBL" id="MRCE01000014">
    <property type="protein sequence ID" value="OKH36845.1"/>
    <property type="molecule type" value="Genomic_DNA"/>
</dbReference>
<feature type="repeat" description="WD" evidence="3">
    <location>
        <begin position="776"/>
        <end position="808"/>
    </location>
</feature>
<dbReference type="Proteomes" id="UP000185860">
    <property type="component" value="Unassembled WGS sequence"/>
</dbReference>
<dbReference type="InterPro" id="IPR001680">
    <property type="entry name" value="WD40_rpt"/>
</dbReference>
<feature type="repeat" description="WD" evidence="3">
    <location>
        <begin position="1030"/>
        <end position="1064"/>
    </location>
</feature>
<dbReference type="PROSITE" id="PS50082">
    <property type="entry name" value="WD_REPEATS_2"/>
    <property type="match status" value="12"/>
</dbReference>
<feature type="repeat" description="WD" evidence="3">
    <location>
        <begin position="564"/>
        <end position="596"/>
    </location>
</feature>
<feature type="repeat" description="WD" evidence="3">
    <location>
        <begin position="687"/>
        <end position="721"/>
    </location>
</feature>
<protein>
    <submittedName>
        <fullName evidence="4">Uncharacterized protein</fullName>
    </submittedName>
</protein>
<comment type="caution">
    <text evidence="4">The sequence shown here is derived from an EMBL/GenBank/DDBJ whole genome shotgun (WGS) entry which is preliminary data.</text>
</comment>
<feature type="repeat" description="WD" evidence="3">
    <location>
        <begin position="948"/>
        <end position="982"/>
    </location>
</feature>
<dbReference type="PANTHER" id="PTHR22847">
    <property type="entry name" value="WD40 REPEAT PROTEIN"/>
    <property type="match status" value="1"/>
</dbReference>
<dbReference type="RefSeq" id="WP_073594421.1">
    <property type="nucleotide sequence ID" value="NZ_MRCE01000014.1"/>
</dbReference>
<evidence type="ECO:0000313" key="4">
    <source>
        <dbReference type="EMBL" id="OKH36845.1"/>
    </source>
</evidence>
<dbReference type="InterPro" id="IPR019775">
    <property type="entry name" value="WD40_repeat_CS"/>
</dbReference>
<dbReference type="InterPro" id="IPR027417">
    <property type="entry name" value="P-loop_NTPase"/>
</dbReference>
<feature type="repeat" description="WD" evidence="3">
    <location>
        <begin position="1071"/>
        <end position="1112"/>
    </location>
</feature>